<reference evidence="1" key="1">
    <citation type="submission" date="2021-02" db="EMBL/GenBank/DDBJ databases">
        <title>Sulfurospirillum tamanensis sp. nov.</title>
        <authorList>
            <person name="Frolova A."/>
            <person name="Merkel A."/>
            <person name="Slobodkin A."/>
        </authorList>
    </citation>
    <scope>NUCLEOTIDE SEQUENCE</scope>
    <source>
        <strain evidence="1">T05b</strain>
    </source>
</reference>
<organism evidence="1 2">
    <name type="scientific">Sulfurospirillum tamanense</name>
    <dbReference type="NCBI Taxonomy" id="2813362"/>
    <lineage>
        <taxon>Bacteria</taxon>
        <taxon>Pseudomonadati</taxon>
        <taxon>Campylobacterota</taxon>
        <taxon>Epsilonproteobacteria</taxon>
        <taxon>Campylobacterales</taxon>
        <taxon>Sulfurospirillaceae</taxon>
        <taxon>Sulfurospirillum</taxon>
    </lineage>
</organism>
<keyword evidence="2" id="KW-1185">Reference proteome</keyword>
<sequence length="268" mass="29469">MKLSEALHHLGVPLETFVPQHADKVLLFGTLIGRDDAFLLDRVMDSGLPFVALSALEDSRLGRFYKYEAGTEEGVLGILTKALYQGSDASLERFFEELDEGYLSAECNLGEEEALELAQTLQEKRVVCVLGADLEHHFHAPALAQWLKLLSHVARISYVMAGHNATLAQPLPLELPQAPDVLESFDGTVTYACPALNNEEASQLLGSRQFGVAAKVKNGDRVEIHNALGVQVRTFCMDETMKGTVALLPYAHVPEHFRYAHSTIKQVG</sequence>
<name>A0ABS2WQT3_9BACT</name>
<evidence type="ECO:0000313" key="1">
    <source>
        <dbReference type="EMBL" id="MBN2963950.1"/>
    </source>
</evidence>
<accession>A0ABS2WQT3</accession>
<comment type="caution">
    <text evidence="1">The sequence shown here is derived from an EMBL/GenBank/DDBJ whole genome shotgun (WGS) entry which is preliminary data.</text>
</comment>
<dbReference type="Proteomes" id="UP000703590">
    <property type="component" value="Unassembled WGS sequence"/>
</dbReference>
<dbReference type="EMBL" id="JAFHKK010000006">
    <property type="protein sequence ID" value="MBN2963950.1"/>
    <property type="molecule type" value="Genomic_DNA"/>
</dbReference>
<reference evidence="1" key="2">
    <citation type="submission" date="2021-02" db="EMBL/GenBank/DDBJ databases">
        <authorList>
            <person name="Merkel A.Y."/>
        </authorList>
    </citation>
    <scope>NUCLEOTIDE SEQUENCE</scope>
    <source>
        <strain evidence="1">T05b</strain>
    </source>
</reference>
<dbReference type="RefSeq" id="WP_205458501.1">
    <property type="nucleotide sequence ID" value="NZ_JAFHKK010000006.1"/>
</dbReference>
<evidence type="ECO:0000313" key="2">
    <source>
        <dbReference type="Proteomes" id="UP000703590"/>
    </source>
</evidence>
<proteinExistence type="predicted"/>
<protein>
    <submittedName>
        <fullName evidence="1">Uncharacterized protein</fullName>
    </submittedName>
</protein>
<gene>
    <name evidence="1" type="ORF">JWV37_04075</name>
</gene>